<feature type="chain" id="PRO_5047184429" evidence="2">
    <location>
        <begin position="36"/>
        <end position="376"/>
    </location>
</feature>
<evidence type="ECO:0000313" key="5">
    <source>
        <dbReference type="Proteomes" id="UP001589890"/>
    </source>
</evidence>
<keyword evidence="2" id="KW-0732">Signal</keyword>
<reference evidence="4 5" key="1">
    <citation type="submission" date="2024-09" db="EMBL/GenBank/DDBJ databases">
        <authorList>
            <person name="Sun Q."/>
            <person name="Mori K."/>
        </authorList>
    </citation>
    <scope>NUCLEOTIDE SEQUENCE [LARGE SCALE GENOMIC DNA]</scope>
    <source>
        <strain evidence="4 5">CGMCC 1.15906</strain>
    </source>
</reference>
<feature type="domain" description="CHRD" evidence="3">
    <location>
        <begin position="224"/>
        <end position="347"/>
    </location>
</feature>
<dbReference type="SMART" id="SM00754">
    <property type="entry name" value="CHRD"/>
    <property type="match status" value="2"/>
</dbReference>
<proteinExistence type="predicted"/>
<gene>
    <name evidence="4" type="ORF">ACFFGN_01180</name>
</gene>
<sequence>MSLRKYLLPVVATGVAAATALGGAAVLGGAAFAHNADPAGSAGNPAADSPVSHQHHADTASSATTHAHESGRGASTSTGYASAGKGDAVYFAARLSGKNEVSNGDPDGRATGLVRIKGDQVSYALRWHKTTAPKAFHIHQGVAGTNGGVKVDFLGSDIPAGVEAITGSVRVTDRALLDSIRANPAGFYLNLHTAEHPGGAVRGQLHRLRHAVNLNGVLEGGPAANLHSKADGKQEVPGPKPSGDPDGRAFWLLRTREDKVSYLSVWTGIAAPTNGHIHAGVKGVNGPVVGDLFADADGLPPSVTGVAGTATVGVEVAQQLAKEPSRFYTNLHTTEFSGGAVRGQIAKHRPEAPKQSCLLNELAVAPLTDLISLNVC</sequence>
<evidence type="ECO:0000259" key="3">
    <source>
        <dbReference type="SMART" id="SM00754"/>
    </source>
</evidence>
<feature type="region of interest" description="Disordered" evidence="1">
    <location>
        <begin position="223"/>
        <end position="246"/>
    </location>
</feature>
<evidence type="ECO:0000313" key="4">
    <source>
        <dbReference type="EMBL" id="MFC0622654.1"/>
    </source>
</evidence>
<dbReference type="InterPro" id="IPR010895">
    <property type="entry name" value="CHRD"/>
</dbReference>
<evidence type="ECO:0000256" key="1">
    <source>
        <dbReference type="SAM" id="MobiDB-lite"/>
    </source>
</evidence>
<dbReference type="Proteomes" id="UP001589890">
    <property type="component" value="Unassembled WGS sequence"/>
</dbReference>
<organism evidence="4 5">
    <name type="scientific">Kribbella deserti</name>
    <dbReference type="NCBI Taxonomy" id="1926257"/>
    <lineage>
        <taxon>Bacteria</taxon>
        <taxon>Bacillati</taxon>
        <taxon>Actinomycetota</taxon>
        <taxon>Actinomycetes</taxon>
        <taxon>Propionibacteriales</taxon>
        <taxon>Kribbellaceae</taxon>
        <taxon>Kribbella</taxon>
    </lineage>
</organism>
<keyword evidence="5" id="KW-1185">Reference proteome</keyword>
<name>A0ABV6QDE3_9ACTN</name>
<dbReference type="RefSeq" id="WP_380043334.1">
    <property type="nucleotide sequence ID" value="NZ_JBHLTC010000001.1"/>
</dbReference>
<feature type="signal peptide" evidence="2">
    <location>
        <begin position="1"/>
        <end position="35"/>
    </location>
</feature>
<evidence type="ECO:0000256" key="2">
    <source>
        <dbReference type="SAM" id="SignalP"/>
    </source>
</evidence>
<feature type="region of interest" description="Disordered" evidence="1">
    <location>
        <begin position="40"/>
        <end position="81"/>
    </location>
</feature>
<dbReference type="Pfam" id="PF07452">
    <property type="entry name" value="CHRD"/>
    <property type="match status" value="2"/>
</dbReference>
<comment type="caution">
    <text evidence="4">The sequence shown here is derived from an EMBL/GenBank/DDBJ whole genome shotgun (WGS) entry which is preliminary data.</text>
</comment>
<accession>A0ABV6QDE3</accession>
<protein>
    <submittedName>
        <fullName evidence="4">CHRD domain-containing protein</fullName>
    </submittedName>
</protein>
<dbReference type="EMBL" id="JBHLTC010000001">
    <property type="protein sequence ID" value="MFC0622654.1"/>
    <property type="molecule type" value="Genomic_DNA"/>
</dbReference>
<feature type="domain" description="CHRD" evidence="3">
    <location>
        <begin position="89"/>
        <end position="207"/>
    </location>
</feature>